<dbReference type="PANTHER" id="PTHR46354">
    <property type="entry name" value="DOG1 DOMAIN-CONTAINING PROTEIN"/>
    <property type="match status" value="1"/>
</dbReference>
<dbReference type="GO" id="GO:0006351">
    <property type="term" value="P:DNA-templated transcription"/>
    <property type="evidence" value="ECO:0007669"/>
    <property type="project" value="InterPro"/>
</dbReference>
<dbReference type="GO" id="GO:0043565">
    <property type="term" value="F:sequence-specific DNA binding"/>
    <property type="evidence" value="ECO:0007669"/>
    <property type="project" value="InterPro"/>
</dbReference>
<protein>
    <recommendedName>
        <fullName evidence="1">DOG1 domain-containing protein</fullName>
    </recommendedName>
</protein>
<evidence type="ECO:0000313" key="3">
    <source>
        <dbReference type="Proteomes" id="UP001454036"/>
    </source>
</evidence>
<comment type="caution">
    <text evidence="2">The sequence shown here is derived from an EMBL/GenBank/DDBJ whole genome shotgun (WGS) entry which is preliminary data.</text>
</comment>
<dbReference type="EMBL" id="BAABME010007048">
    <property type="protein sequence ID" value="GAA0169974.1"/>
    <property type="molecule type" value="Genomic_DNA"/>
</dbReference>
<feature type="domain" description="DOG1" evidence="1">
    <location>
        <begin position="10"/>
        <end position="230"/>
    </location>
</feature>
<dbReference type="InterPro" id="IPR025422">
    <property type="entry name" value="TGA_domain"/>
</dbReference>
<sequence>MVYPTNPIIQEAFTAFFVEWHVELQSFLENLQALSTSIASGTNRAKECENLATNVVNHFHEFYNKKSQFANEDVFLFFSAPWLSSFEHTLLWISGFRPSLVFTLVNRLGESLSIEQREVIESLKAETRRKEVEIDKALAKVQERVAAPPIFELMRRESRLVDGEVPRLEMAMEEFKGSMVLVMEHADGLRGSTVMRLFEILDSEQIIKFFITATEFMLEARRWGLERDSTVTYAASTS</sequence>
<reference evidence="2 3" key="1">
    <citation type="submission" date="2024-01" db="EMBL/GenBank/DDBJ databases">
        <title>The complete chloroplast genome sequence of Lithospermum erythrorhizon: insights into the phylogenetic relationship among Boraginaceae species and the maternal lineages of purple gromwells.</title>
        <authorList>
            <person name="Okada T."/>
            <person name="Watanabe K."/>
        </authorList>
    </citation>
    <scope>NUCLEOTIDE SEQUENCE [LARGE SCALE GENOMIC DNA]</scope>
</reference>
<dbReference type="Proteomes" id="UP001454036">
    <property type="component" value="Unassembled WGS sequence"/>
</dbReference>
<organism evidence="2 3">
    <name type="scientific">Lithospermum erythrorhizon</name>
    <name type="common">Purple gromwell</name>
    <name type="synonym">Lithospermum officinale var. erythrorhizon</name>
    <dbReference type="NCBI Taxonomy" id="34254"/>
    <lineage>
        <taxon>Eukaryota</taxon>
        <taxon>Viridiplantae</taxon>
        <taxon>Streptophyta</taxon>
        <taxon>Embryophyta</taxon>
        <taxon>Tracheophyta</taxon>
        <taxon>Spermatophyta</taxon>
        <taxon>Magnoliopsida</taxon>
        <taxon>eudicotyledons</taxon>
        <taxon>Gunneridae</taxon>
        <taxon>Pentapetalae</taxon>
        <taxon>asterids</taxon>
        <taxon>lamiids</taxon>
        <taxon>Boraginales</taxon>
        <taxon>Boraginaceae</taxon>
        <taxon>Boraginoideae</taxon>
        <taxon>Lithospermeae</taxon>
        <taxon>Lithospermum</taxon>
    </lineage>
</organism>
<dbReference type="AlphaFoldDB" id="A0AAV3R273"/>
<keyword evidence="3" id="KW-1185">Reference proteome</keyword>
<accession>A0AAV3R273</accession>
<dbReference type="InterPro" id="IPR051886">
    <property type="entry name" value="Seed_Dev/Stress_Resp_Reg"/>
</dbReference>
<evidence type="ECO:0000259" key="1">
    <source>
        <dbReference type="PROSITE" id="PS51806"/>
    </source>
</evidence>
<name>A0AAV3R273_LITER</name>
<dbReference type="PROSITE" id="PS51806">
    <property type="entry name" value="DOG1"/>
    <property type="match status" value="1"/>
</dbReference>
<gene>
    <name evidence="2" type="ORF">LIER_24343</name>
</gene>
<dbReference type="Pfam" id="PF14144">
    <property type="entry name" value="DOG1"/>
    <property type="match status" value="1"/>
</dbReference>
<evidence type="ECO:0000313" key="2">
    <source>
        <dbReference type="EMBL" id="GAA0169974.1"/>
    </source>
</evidence>
<dbReference type="PANTHER" id="PTHR46354:SF1">
    <property type="entry name" value="PROTEIN RESPONSE TO ABA AND SALT 1-RELATED"/>
    <property type="match status" value="1"/>
</dbReference>
<proteinExistence type="predicted"/>